<name>A0A7J6M756_PEROL</name>
<dbReference type="Gene3D" id="3.30.70.330">
    <property type="match status" value="1"/>
</dbReference>
<dbReference type="Proteomes" id="UP000570595">
    <property type="component" value="Unassembled WGS sequence"/>
</dbReference>
<dbReference type="InterPro" id="IPR007201">
    <property type="entry name" value="Mei2-like_Rrm_C"/>
</dbReference>
<feature type="region of interest" description="Disordered" evidence="3">
    <location>
        <begin position="133"/>
        <end position="230"/>
    </location>
</feature>
<feature type="region of interest" description="Disordered" evidence="3">
    <location>
        <begin position="419"/>
        <end position="501"/>
    </location>
</feature>
<dbReference type="InterPro" id="IPR012677">
    <property type="entry name" value="Nucleotide-bd_a/b_plait_sf"/>
</dbReference>
<evidence type="ECO:0000313" key="6">
    <source>
        <dbReference type="EMBL" id="KAF4667226.1"/>
    </source>
</evidence>
<evidence type="ECO:0000256" key="1">
    <source>
        <dbReference type="ARBA" id="ARBA00022884"/>
    </source>
</evidence>
<sequence>MASAPSSNSPVTMGRGLWSDILASVVRAMNTPPQVGEEITFVDSQGYQCTARIVRRVQPSEEPEVSSTFKIPAEVVVQKEGVEVGLGEASKAGEGNVSHELGSMHLSVRNSFLHISMSDTAYDQVAASGVDRLGKRRSKSADAPAEERAGSAVTPSTGREEWESHARQLTKSETPATGVSEVPTVNPSSSISQREPPSMASSAASSTAPCKPPSSLAGSEVRDNPNDPRTTLMIRNIPTKFTQSTLLEVINTHGFSCTYDFFYLPIDFRSEKNLGYAFVNFNTPQLAQAFKRDFHHKKLKSLTSRKVLEITYARLQGLQANIDLFRSSAVTSMALPQYKPLVFTKAGVPVPISSLVGGGNRQGNAAPAGSQTGSSYGAGSSFESETAPSVTSSVAYARAVQPGVIAGMPMPATLHEGHPYYPSRPPHPAGNLSPMMPMQMWYGPVPQQGAQPQQQQQQQGGTPHIPHSEGYFAMAQPQQPFIQQPPPGPQMPPPQQQQQHY</sequence>
<dbReference type="InterPro" id="IPR035979">
    <property type="entry name" value="RBD_domain_sf"/>
</dbReference>
<keyword evidence="1 2" id="KW-0694">RNA-binding</keyword>
<gene>
    <name evidence="5" type="ORF">FOL46_003869</name>
    <name evidence="6" type="ORF">FOZ61_008544</name>
</gene>
<evidence type="ECO:0000313" key="5">
    <source>
        <dbReference type="EMBL" id="KAF4665107.1"/>
    </source>
</evidence>
<evidence type="ECO:0000313" key="8">
    <source>
        <dbReference type="Proteomes" id="UP000572268"/>
    </source>
</evidence>
<dbReference type="GO" id="GO:0003723">
    <property type="term" value="F:RNA binding"/>
    <property type="evidence" value="ECO:0007669"/>
    <property type="project" value="UniProtKB-UniRule"/>
</dbReference>
<evidence type="ECO:0000256" key="3">
    <source>
        <dbReference type="SAM" id="MobiDB-lite"/>
    </source>
</evidence>
<dbReference type="EMBL" id="JABAHT010000057">
    <property type="protein sequence ID" value="KAF4667226.1"/>
    <property type="molecule type" value="Genomic_DNA"/>
</dbReference>
<dbReference type="OrthoDB" id="417481at2759"/>
<evidence type="ECO:0000313" key="7">
    <source>
        <dbReference type="Proteomes" id="UP000570595"/>
    </source>
</evidence>
<dbReference type="InterPro" id="IPR000504">
    <property type="entry name" value="RRM_dom"/>
</dbReference>
<reference evidence="7 8" key="1">
    <citation type="submission" date="2020-04" db="EMBL/GenBank/DDBJ databases">
        <title>Perkinsus olseni comparative genomics.</title>
        <authorList>
            <person name="Bogema D.R."/>
        </authorList>
    </citation>
    <scope>NUCLEOTIDE SEQUENCE [LARGE SCALE GENOMIC DNA]</scope>
    <source>
        <strain evidence="6">ATCC PRA-179</strain>
        <strain evidence="5">ATCC PRA-31</strain>
    </source>
</reference>
<dbReference type="CDD" id="cd12277">
    <property type="entry name" value="RRM3_MEI2_EAR1_like"/>
    <property type="match status" value="1"/>
</dbReference>
<dbReference type="Pfam" id="PF04059">
    <property type="entry name" value="RRM_2"/>
    <property type="match status" value="1"/>
</dbReference>
<feature type="compositionally biased region" description="Polar residues" evidence="3">
    <location>
        <begin position="167"/>
        <end position="195"/>
    </location>
</feature>
<feature type="compositionally biased region" description="Pro residues" evidence="3">
    <location>
        <begin position="483"/>
        <end position="495"/>
    </location>
</feature>
<dbReference type="AlphaFoldDB" id="A0A7J6M756"/>
<protein>
    <recommendedName>
        <fullName evidence="4">RRM domain-containing protein</fullName>
    </recommendedName>
</protein>
<dbReference type="PROSITE" id="PS50102">
    <property type="entry name" value="RRM"/>
    <property type="match status" value="1"/>
</dbReference>
<feature type="domain" description="RRM" evidence="4">
    <location>
        <begin position="230"/>
        <end position="315"/>
    </location>
</feature>
<dbReference type="EMBL" id="JABANN010000242">
    <property type="protein sequence ID" value="KAF4665107.1"/>
    <property type="molecule type" value="Genomic_DNA"/>
</dbReference>
<proteinExistence type="predicted"/>
<dbReference type="Proteomes" id="UP000572268">
    <property type="component" value="Unassembled WGS sequence"/>
</dbReference>
<accession>A0A7J6M756</accession>
<feature type="region of interest" description="Disordered" evidence="3">
    <location>
        <begin position="360"/>
        <end position="384"/>
    </location>
</feature>
<feature type="compositionally biased region" description="Polar residues" evidence="3">
    <location>
        <begin position="369"/>
        <end position="384"/>
    </location>
</feature>
<evidence type="ECO:0000256" key="2">
    <source>
        <dbReference type="PROSITE-ProRule" id="PRU00176"/>
    </source>
</evidence>
<dbReference type="PANTHER" id="PTHR23189">
    <property type="entry name" value="RNA RECOGNITION MOTIF-CONTAINING"/>
    <property type="match status" value="1"/>
</dbReference>
<comment type="caution">
    <text evidence="6">The sequence shown here is derived from an EMBL/GenBank/DDBJ whole genome shotgun (WGS) entry which is preliminary data.</text>
</comment>
<organism evidence="6 7">
    <name type="scientific">Perkinsus olseni</name>
    <name type="common">Perkinsus atlanticus</name>
    <dbReference type="NCBI Taxonomy" id="32597"/>
    <lineage>
        <taxon>Eukaryota</taxon>
        <taxon>Sar</taxon>
        <taxon>Alveolata</taxon>
        <taxon>Perkinsozoa</taxon>
        <taxon>Perkinsea</taxon>
        <taxon>Perkinsida</taxon>
        <taxon>Perkinsidae</taxon>
        <taxon>Perkinsus</taxon>
    </lineage>
</organism>
<evidence type="ECO:0000259" key="4">
    <source>
        <dbReference type="PROSITE" id="PS50102"/>
    </source>
</evidence>
<dbReference type="SUPFAM" id="SSF54928">
    <property type="entry name" value="RNA-binding domain, RBD"/>
    <property type="match status" value="1"/>
</dbReference>
<feature type="compositionally biased region" description="Low complexity" evidence="3">
    <location>
        <begin position="196"/>
        <end position="215"/>
    </location>
</feature>
<feature type="compositionally biased region" description="Low complexity" evidence="3">
    <location>
        <begin position="443"/>
        <end position="463"/>
    </location>
</feature>